<evidence type="ECO:0000313" key="4">
    <source>
        <dbReference type="Proteomes" id="UP000015453"/>
    </source>
</evidence>
<dbReference type="PANTHER" id="PTHR15157:SF5">
    <property type="entry name" value="UV RADIATION RESISTANCE-ASSOCIATED GENE PROTEIN"/>
    <property type="match status" value="1"/>
</dbReference>
<evidence type="ECO:0000256" key="1">
    <source>
        <dbReference type="ARBA" id="ARBA00023054"/>
    </source>
</evidence>
<protein>
    <submittedName>
        <fullName evidence="3">Uncharacterized protein</fullName>
    </submittedName>
</protein>
<reference evidence="3 4" key="1">
    <citation type="journal article" date="2013" name="BMC Genomics">
        <title>The miniature genome of a carnivorous plant Genlisea aurea contains a low number of genes and short non-coding sequences.</title>
        <authorList>
            <person name="Leushkin E.V."/>
            <person name="Sutormin R.A."/>
            <person name="Nabieva E.R."/>
            <person name="Penin A.A."/>
            <person name="Kondrashov A.S."/>
            <person name="Logacheva M.D."/>
        </authorList>
    </citation>
    <scope>NUCLEOTIDE SEQUENCE [LARGE SCALE GENOMIC DNA]</scope>
</reference>
<evidence type="ECO:0000313" key="3">
    <source>
        <dbReference type="EMBL" id="EPS59663.1"/>
    </source>
</evidence>
<feature type="non-terminal residue" evidence="3">
    <location>
        <position position="1"/>
    </location>
</feature>
<dbReference type="Pfam" id="PF10186">
    <property type="entry name" value="ATG14"/>
    <property type="match status" value="1"/>
</dbReference>
<dbReference type="GO" id="GO:0035493">
    <property type="term" value="P:SNARE complex assembly"/>
    <property type="evidence" value="ECO:0007669"/>
    <property type="project" value="TreeGrafter"/>
</dbReference>
<dbReference type="GO" id="GO:0032991">
    <property type="term" value="C:protein-containing complex"/>
    <property type="evidence" value="ECO:0007669"/>
    <property type="project" value="UniProtKB-ARBA"/>
</dbReference>
<dbReference type="OrthoDB" id="2019752at2759"/>
<dbReference type="GO" id="GO:0000323">
    <property type="term" value="C:lytic vacuole"/>
    <property type="evidence" value="ECO:0007669"/>
    <property type="project" value="TreeGrafter"/>
</dbReference>
<dbReference type="AlphaFoldDB" id="S8DAE2"/>
<keyword evidence="4" id="KW-1185">Reference proteome</keyword>
<accession>S8DAE2</accession>
<gene>
    <name evidence="3" type="ORF">M569_15142</name>
</gene>
<proteinExistence type="predicted"/>
<dbReference type="Proteomes" id="UP000015453">
    <property type="component" value="Unassembled WGS sequence"/>
</dbReference>
<evidence type="ECO:0000256" key="2">
    <source>
        <dbReference type="SAM" id="Coils"/>
    </source>
</evidence>
<dbReference type="GO" id="GO:0005768">
    <property type="term" value="C:endosome"/>
    <property type="evidence" value="ECO:0007669"/>
    <property type="project" value="TreeGrafter"/>
</dbReference>
<name>S8DAE2_9LAMI</name>
<organism evidence="3 4">
    <name type="scientific">Genlisea aurea</name>
    <dbReference type="NCBI Taxonomy" id="192259"/>
    <lineage>
        <taxon>Eukaryota</taxon>
        <taxon>Viridiplantae</taxon>
        <taxon>Streptophyta</taxon>
        <taxon>Embryophyta</taxon>
        <taxon>Tracheophyta</taxon>
        <taxon>Spermatophyta</taxon>
        <taxon>Magnoliopsida</taxon>
        <taxon>eudicotyledons</taxon>
        <taxon>Gunneridae</taxon>
        <taxon>Pentapetalae</taxon>
        <taxon>asterids</taxon>
        <taxon>lamiids</taxon>
        <taxon>Lamiales</taxon>
        <taxon>Lentibulariaceae</taxon>
        <taxon>Genlisea</taxon>
    </lineage>
</organism>
<dbReference type="GO" id="GO:0000149">
    <property type="term" value="F:SNARE binding"/>
    <property type="evidence" value="ECO:0007669"/>
    <property type="project" value="TreeGrafter"/>
</dbReference>
<feature type="coiled-coil region" evidence="2">
    <location>
        <begin position="32"/>
        <end position="97"/>
    </location>
</feature>
<dbReference type="EMBL" id="AUSU01008179">
    <property type="protein sequence ID" value="EPS59663.1"/>
    <property type="molecule type" value="Genomic_DNA"/>
</dbReference>
<comment type="caution">
    <text evidence="3">The sequence shown here is derived from an EMBL/GenBank/DDBJ whole genome shotgun (WGS) entry which is preliminary data.</text>
</comment>
<dbReference type="InterPro" id="IPR018791">
    <property type="entry name" value="UV_resistance/autophagy_Atg14"/>
</dbReference>
<keyword evidence="1 2" id="KW-0175">Coiled coil</keyword>
<feature type="non-terminal residue" evidence="3">
    <location>
        <position position="121"/>
    </location>
</feature>
<sequence>VMTTTAKKTRSCALCEAANLPSICSVCVNYGLNEYGNDLRALKSKRDELKAKLTQALVDKGKADDQHNWRLLQYEKLAKLKERLQFHRDQVSKGRAKIEKISNDLTVEYELLESASNTVHR</sequence>
<dbReference type="PANTHER" id="PTHR15157">
    <property type="entry name" value="UV RADIATION RESISTANCE-ASSOCIATED GENE PROTEIN"/>
    <property type="match status" value="1"/>
</dbReference>